<dbReference type="PANTHER" id="PTHR34296">
    <property type="entry name" value="TRANSCRIPTIONAL ACTIVATOR PROTEIN MED"/>
    <property type="match status" value="1"/>
</dbReference>
<protein>
    <submittedName>
        <fullName evidence="9">BMP family ABC transporter substrate-binding protein</fullName>
    </submittedName>
</protein>
<evidence type="ECO:0000313" key="9">
    <source>
        <dbReference type="EMBL" id="MEQ2443896.1"/>
    </source>
</evidence>
<feature type="chain" id="PRO_5046082108" evidence="7">
    <location>
        <begin position="21"/>
        <end position="373"/>
    </location>
</feature>
<dbReference type="RefSeq" id="WP_294518378.1">
    <property type="nucleotide sequence ID" value="NZ_JBBMFK010000016.1"/>
</dbReference>
<feature type="signal peptide" evidence="7">
    <location>
        <begin position="1"/>
        <end position="20"/>
    </location>
</feature>
<comment type="caution">
    <text evidence="9">The sequence shown here is derived from an EMBL/GenBank/DDBJ whole genome shotgun (WGS) entry which is preliminary data.</text>
</comment>
<keyword evidence="3" id="KW-1003">Cell membrane</keyword>
<sequence length="373" mass="39976">MKKRILSLALGATLLLGLLAGCNNSSTTETQSGSSADPSKPKFCFVVTSQLGDKSFNDSAAAGMNMITEQLGCETKILEIGSDQTKWEPTLMDLSDTGEYDAIIVNGSGTIEIIEQLAEEFPDQKYVMFDTTIDEGAYPNVYAISYKQNEGSYLGGVLAGLVTISDMPNANADKKIGFIGGEEDPIISDFLVGYIEGAQSVDPDIKVYVSYVGSWTDTAKGKELALAQYNQGVDIIFPAAMTSGLGCIEAAVEQGKYIIGVDSDQAMLFQGTDEDKANVILTSVMKEVGQSLYRFAEMELEGTVPWGSSETLGIQEGASDIAVNEYYEKNVPQEIRDKVDEARQAVLDGEVTVTSALGLPTDELNAILDSCKP</sequence>
<evidence type="ECO:0000256" key="4">
    <source>
        <dbReference type="ARBA" id="ARBA00022729"/>
    </source>
</evidence>
<name>A0ABV1E9B1_9FIRM</name>
<dbReference type="Pfam" id="PF02608">
    <property type="entry name" value="Bmp"/>
    <property type="match status" value="1"/>
</dbReference>
<dbReference type="PROSITE" id="PS51257">
    <property type="entry name" value="PROKAR_LIPOPROTEIN"/>
    <property type="match status" value="1"/>
</dbReference>
<dbReference type="InterPro" id="IPR003760">
    <property type="entry name" value="PnrA-like"/>
</dbReference>
<dbReference type="CDD" id="cd19964">
    <property type="entry name" value="PBP1_BMP-like"/>
    <property type="match status" value="1"/>
</dbReference>
<dbReference type="Proteomes" id="UP001464378">
    <property type="component" value="Unassembled WGS sequence"/>
</dbReference>
<evidence type="ECO:0000256" key="5">
    <source>
        <dbReference type="ARBA" id="ARBA00023136"/>
    </source>
</evidence>
<evidence type="ECO:0000256" key="1">
    <source>
        <dbReference type="ARBA" id="ARBA00004193"/>
    </source>
</evidence>
<dbReference type="SUPFAM" id="SSF53822">
    <property type="entry name" value="Periplasmic binding protein-like I"/>
    <property type="match status" value="1"/>
</dbReference>
<evidence type="ECO:0000256" key="3">
    <source>
        <dbReference type="ARBA" id="ARBA00022475"/>
    </source>
</evidence>
<keyword evidence="6" id="KW-0449">Lipoprotein</keyword>
<comment type="similarity">
    <text evidence="2">Belongs to the BMP lipoprotein family.</text>
</comment>
<proteinExistence type="inferred from homology"/>
<dbReference type="InterPro" id="IPR028082">
    <property type="entry name" value="Peripla_BP_I"/>
</dbReference>
<evidence type="ECO:0000259" key="8">
    <source>
        <dbReference type="Pfam" id="PF02608"/>
    </source>
</evidence>
<evidence type="ECO:0000256" key="6">
    <source>
        <dbReference type="ARBA" id="ARBA00023288"/>
    </source>
</evidence>
<keyword evidence="10" id="KW-1185">Reference proteome</keyword>
<keyword evidence="5" id="KW-0472">Membrane</keyword>
<comment type="subcellular location">
    <subcellularLocation>
        <location evidence="1">Cell membrane</location>
        <topology evidence="1">Lipid-anchor</topology>
    </subcellularLocation>
</comment>
<dbReference type="Gene3D" id="3.40.50.2300">
    <property type="match status" value="2"/>
</dbReference>
<keyword evidence="4 7" id="KW-0732">Signal</keyword>
<evidence type="ECO:0000256" key="2">
    <source>
        <dbReference type="ARBA" id="ARBA00008610"/>
    </source>
</evidence>
<organism evidence="9 10">
    <name type="scientific">Pseudoflavonifractor intestinihominis</name>
    <dbReference type="NCBI Taxonomy" id="3133171"/>
    <lineage>
        <taxon>Bacteria</taxon>
        <taxon>Bacillati</taxon>
        <taxon>Bacillota</taxon>
        <taxon>Clostridia</taxon>
        <taxon>Eubacteriales</taxon>
        <taxon>Oscillospiraceae</taxon>
        <taxon>Pseudoflavonifractor</taxon>
    </lineage>
</organism>
<evidence type="ECO:0000256" key="7">
    <source>
        <dbReference type="SAM" id="SignalP"/>
    </source>
</evidence>
<dbReference type="EMBL" id="JBBMFK010000016">
    <property type="protein sequence ID" value="MEQ2443896.1"/>
    <property type="molecule type" value="Genomic_DNA"/>
</dbReference>
<dbReference type="PANTHER" id="PTHR34296:SF2">
    <property type="entry name" value="ABC TRANSPORTER GUANOSINE-BINDING PROTEIN NUPN"/>
    <property type="match status" value="1"/>
</dbReference>
<dbReference type="InterPro" id="IPR050957">
    <property type="entry name" value="BMP_lipoprotein"/>
</dbReference>
<gene>
    <name evidence="9" type="ORF">WMO64_10525</name>
</gene>
<feature type="domain" description="ABC transporter substrate-binding protein PnrA-like" evidence="8">
    <location>
        <begin position="42"/>
        <end position="338"/>
    </location>
</feature>
<evidence type="ECO:0000313" key="10">
    <source>
        <dbReference type="Proteomes" id="UP001464378"/>
    </source>
</evidence>
<accession>A0ABV1E9B1</accession>
<reference evidence="9 10" key="1">
    <citation type="submission" date="2024-03" db="EMBL/GenBank/DDBJ databases">
        <title>Human intestinal bacterial collection.</title>
        <authorList>
            <person name="Pauvert C."/>
            <person name="Hitch T.C.A."/>
            <person name="Clavel T."/>
        </authorList>
    </citation>
    <scope>NUCLEOTIDE SEQUENCE [LARGE SCALE GENOMIC DNA]</scope>
    <source>
        <strain evidence="9 10">CLA-AP-H29</strain>
    </source>
</reference>